<feature type="transmembrane region" description="Helical" evidence="1">
    <location>
        <begin position="6"/>
        <end position="25"/>
    </location>
</feature>
<evidence type="ECO:0000256" key="1">
    <source>
        <dbReference type="SAM" id="Phobius"/>
    </source>
</evidence>
<reference evidence="2" key="2">
    <citation type="journal article" date="2015" name="Fish Shellfish Immunol.">
        <title>Early steps in the European eel (Anguilla anguilla)-Vibrio vulnificus interaction in the gills: Role of the RtxA13 toxin.</title>
        <authorList>
            <person name="Callol A."/>
            <person name="Pajuelo D."/>
            <person name="Ebbesson L."/>
            <person name="Teles M."/>
            <person name="MacKenzie S."/>
            <person name="Amaro C."/>
        </authorList>
    </citation>
    <scope>NUCLEOTIDE SEQUENCE</scope>
</reference>
<organism evidence="2">
    <name type="scientific">Anguilla anguilla</name>
    <name type="common">European freshwater eel</name>
    <name type="synonym">Muraena anguilla</name>
    <dbReference type="NCBI Taxonomy" id="7936"/>
    <lineage>
        <taxon>Eukaryota</taxon>
        <taxon>Metazoa</taxon>
        <taxon>Chordata</taxon>
        <taxon>Craniata</taxon>
        <taxon>Vertebrata</taxon>
        <taxon>Euteleostomi</taxon>
        <taxon>Actinopterygii</taxon>
        <taxon>Neopterygii</taxon>
        <taxon>Teleostei</taxon>
        <taxon>Anguilliformes</taxon>
        <taxon>Anguillidae</taxon>
        <taxon>Anguilla</taxon>
    </lineage>
</organism>
<keyword evidence="1" id="KW-1133">Transmembrane helix</keyword>
<protein>
    <submittedName>
        <fullName evidence="2">Uncharacterized protein</fullName>
    </submittedName>
</protein>
<evidence type="ECO:0000313" key="2">
    <source>
        <dbReference type="EMBL" id="JAH90000.1"/>
    </source>
</evidence>
<proteinExistence type="predicted"/>
<keyword evidence="1" id="KW-0472">Membrane</keyword>
<accession>A0A0E9WK87</accession>
<sequence>MYDVVIYNTVHNLIIVCVFIYNYMYTLTMLCKY</sequence>
<reference evidence="2" key="1">
    <citation type="submission" date="2014-11" db="EMBL/GenBank/DDBJ databases">
        <authorList>
            <person name="Amaro Gonzalez C."/>
        </authorList>
    </citation>
    <scope>NUCLEOTIDE SEQUENCE</scope>
</reference>
<keyword evidence="1" id="KW-0812">Transmembrane</keyword>
<dbReference type="AlphaFoldDB" id="A0A0E9WK87"/>
<name>A0A0E9WK87_ANGAN</name>
<dbReference type="EMBL" id="GBXM01018577">
    <property type="protein sequence ID" value="JAH90000.1"/>
    <property type="molecule type" value="Transcribed_RNA"/>
</dbReference>